<protein>
    <submittedName>
        <fullName evidence="1">Uncharacterized protein</fullName>
    </submittedName>
</protein>
<name>A0A8C9C1P3_PHOSS</name>
<reference evidence="1" key="3">
    <citation type="submission" date="2025-09" db="UniProtKB">
        <authorList>
            <consortium name="Ensembl"/>
        </authorList>
    </citation>
    <scope>IDENTIFICATION</scope>
</reference>
<dbReference type="Ensembl" id="ENSPSNT00000016693.1">
    <property type="protein sequence ID" value="ENSPSNP00000014782.1"/>
    <property type="gene ID" value="ENSPSNG00000010899.1"/>
</dbReference>
<reference evidence="1" key="2">
    <citation type="submission" date="2025-08" db="UniProtKB">
        <authorList>
            <consortium name="Ensembl"/>
        </authorList>
    </citation>
    <scope>IDENTIFICATION</scope>
</reference>
<organism evidence="1 2">
    <name type="scientific">Phocoena sinus</name>
    <name type="common">Vaquita</name>
    <dbReference type="NCBI Taxonomy" id="42100"/>
    <lineage>
        <taxon>Eukaryota</taxon>
        <taxon>Metazoa</taxon>
        <taxon>Chordata</taxon>
        <taxon>Craniata</taxon>
        <taxon>Vertebrata</taxon>
        <taxon>Euteleostomi</taxon>
        <taxon>Mammalia</taxon>
        <taxon>Eutheria</taxon>
        <taxon>Laurasiatheria</taxon>
        <taxon>Artiodactyla</taxon>
        <taxon>Whippomorpha</taxon>
        <taxon>Cetacea</taxon>
        <taxon>Odontoceti</taxon>
        <taxon>Phocoenidae</taxon>
        <taxon>Phocoena</taxon>
    </lineage>
</organism>
<evidence type="ECO:0000313" key="1">
    <source>
        <dbReference type="Ensembl" id="ENSPSNP00000014782.1"/>
    </source>
</evidence>
<evidence type="ECO:0000313" key="2">
    <source>
        <dbReference type="Proteomes" id="UP000694554"/>
    </source>
</evidence>
<dbReference type="AlphaFoldDB" id="A0A8C9C1P3"/>
<reference evidence="1" key="1">
    <citation type="submission" date="2019-08" db="EMBL/GenBank/DDBJ databases">
        <title>Phocoena sinus (Vaquita) genome, mPhoSin1, primary haplotype.</title>
        <authorList>
            <person name="Morin P."/>
            <person name="Mountcastle J."/>
            <person name="Fungtammasan C."/>
            <person name="Rhie A."/>
            <person name="Rojas-Bracho L."/>
            <person name="Smith C.R."/>
            <person name="Taylor B.L."/>
            <person name="Gulland F.M.D."/>
            <person name="Musser W."/>
            <person name="Houck M."/>
            <person name="Haase B."/>
            <person name="Paez S."/>
            <person name="Howe K."/>
            <person name="Torrance J."/>
            <person name="Formenti G."/>
            <person name="Phillippy A."/>
            <person name="Ryder O."/>
            <person name="Jarvis E.D."/>
            <person name="Fedrigo O."/>
        </authorList>
    </citation>
    <scope>NUCLEOTIDE SEQUENCE [LARGE SCALE GENOMIC DNA]</scope>
</reference>
<dbReference type="GeneTree" id="ENSGT01020000234430"/>
<sequence>MAASPLKVCIVGSGNWVRLCGMQTCWCLSSPTSSFTGSVTRSLGKCPRARWASASSRA</sequence>
<dbReference type="Proteomes" id="UP000694554">
    <property type="component" value="Chromosome 12"/>
</dbReference>
<proteinExistence type="predicted"/>
<accession>A0A8C9C1P3</accession>
<keyword evidence="2" id="KW-1185">Reference proteome</keyword>